<sequence>MTARRLSSTALTAARVHRALLAAAPHSGIDPDHEDALADAVARRVVRAYPGVNWTLRYQRDFGLRVIDYAVAHGIRQIVDLGCGFLDRRWVAAYTHHREAQPELRVVLVDHDPIVLRHDQSALPTATTIYGDCTTPDQWVKTASRDLDFEQPILLMLLGVLHHLRSATQSTHVAARCRGLLPPGSLFALTHLTANPYERGPRQAEEIFTEHEIPLRLRSHDWITRSFGDWSSSLIPYARLALADSRIYGRVAHHPRSPGKDHA</sequence>
<dbReference type="EC" id="2.1.1.-" evidence="1"/>
<dbReference type="InterPro" id="IPR029063">
    <property type="entry name" value="SAM-dependent_MTases_sf"/>
</dbReference>
<keyword evidence="1" id="KW-0489">Methyltransferase</keyword>
<comment type="caution">
    <text evidence="1">The sequence shown here is derived from an EMBL/GenBank/DDBJ whole genome shotgun (WGS) entry which is preliminary data.</text>
</comment>
<gene>
    <name evidence="1" type="ORF">KBO27_04065</name>
</gene>
<evidence type="ECO:0000313" key="2">
    <source>
        <dbReference type="Proteomes" id="UP000674084"/>
    </source>
</evidence>
<dbReference type="EMBL" id="JAGPXE010000001">
    <property type="protein sequence ID" value="MBQ0923105.1"/>
    <property type="molecule type" value="Genomic_DNA"/>
</dbReference>
<dbReference type="Gene3D" id="3.40.50.150">
    <property type="entry name" value="Vaccinia Virus protein VP39"/>
    <property type="match status" value="1"/>
</dbReference>
<dbReference type="GO" id="GO:0032259">
    <property type="term" value="P:methylation"/>
    <property type="evidence" value="ECO:0007669"/>
    <property type="project" value="UniProtKB-KW"/>
</dbReference>
<organism evidence="1 2">
    <name type="scientific">Saccharopolyspora endophytica</name>
    <dbReference type="NCBI Taxonomy" id="543886"/>
    <lineage>
        <taxon>Bacteria</taxon>
        <taxon>Bacillati</taxon>
        <taxon>Actinomycetota</taxon>
        <taxon>Actinomycetes</taxon>
        <taxon>Pseudonocardiales</taxon>
        <taxon>Pseudonocardiaceae</taxon>
        <taxon>Saccharopolyspora</taxon>
    </lineage>
</organism>
<dbReference type="InterPro" id="IPR006764">
    <property type="entry name" value="SAM_dep_MeTrfase_SAV2177_type"/>
</dbReference>
<dbReference type="Proteomes" id="UP000674084">
    <property type="component" value="Unassembled WGS sequence"/>
</dbReference>
<evidence type="ECO:0000313" key="1">
    <source>
        <dbReference type="EMBL" id="MBQ0923105.1"/>
    </source>
</evidence>
<name>A0ABS5D9Z2_9PSEU</name>
<accession>A0ABS5D9Z2</accession>
<keyword evidence="1" id="KW-0808">Transferase</keyword>
<dbReference type="SUPFAM" id="SSF53335">
    <property type="entry name" value="S-adenosyl-L-methionine-dependent methyltransferases"/>
    <property type="match status" value="1"/>
</dbReference>
<dbReference type="RefSeq" id="WP_210968568.1">
    <property type="nucleotide sequence ID" value="NZ_JAGPXE010000001.1"/>
</dbReference>
<keyword evidence="2" id="KW-1185">Reference proteome</keyword>
<dbReference type="GO" id="GO:0008168">
    <property type="term" value="F:methyltransferase activity"/>
    <property type="evidence" value="ECO:0007669"/>
    <property type="project" value="UniProtKB-KW"/>
</dbReference>
<reference evidence="1 2" key="1">
    <citation type="submission" date="2021-04" db="EMBL/GenBank/DDBJ databases">
        <title>Whole-genome sequencing of Saccharopolyspora endophytica KCTC 19397.</title>
        <authorList>
            <person name="Ay H."/>
            <person name="Saygin H."/>
            <person name="Sahin N."/>
        </authorList>
    </citation>
    <scope>NUCLEOTIDE SEQUENCE [LARGE SCALE GENOMIC DNA]</scope>
    <source>
        <strain evidence="1 2">KCTC 19397</strain>
    </source>
</reference>
<dbReference type="Pfam" id="PF04672">
    <property type="entry name" value="Methyltransf_19"/>
    <property type="match status" value="1"/>
</dbReference>
<protein>
    <submittedName>
        <fullName evidence="1">SAM-dependent methyltransferase</fullName>
        <ecNumber evidence="1">2.1.1.-</ecNumber>
    </submittedName>
</protein>
<proteinExistence type="predicted"/>